<accession>A0A226DBY4</accession>
<evidence type="ECO:0000256" key="2">
    <source>
        <dbReference type="SAM" id="SignalP"/>
    </source>
</evidence>
<feature type="transmembrane region" description="Helical" evidence="1">
    <location>
        <begin position="353"/>
        <end position="371"/>
    </location>
</feature>
<feature type="transmembrane region" description="Helical" evidence="1">
    <location>
        <begin position="314"/>
        <end position="332"/>
    </location>
</feature>
<reference evidence="3 4" key="1">
    <citation type="submission" date="2015-12" db="EMBL/GenBank/DDBJ databases">
        <title>The genome of Folsomia candida.</title>
        <authorList>
            <person name="Faddeeva A."/>
            <person name="Derks M.F."/>
            <person name="Anvar Y."/>
            <person name="Smit S."/>
            <person name="Van Straalen N."/>
            <person name="Roelofs D."/>
        </authorList>
    </citation>
    <scope>NUCLEOTIDE SEQUENCE [LARGE SCALE GENOMIC DNA]</scope>
    <source>
        <strain evidence="3 4">VU population</strain>
        <tissue evidence="3">Whole body</tissue>
    </source>
</reference>
<dbReference type="AlphaFoldDB" id="A0A226DBY4"/>
<keyword evidence="1" id="KW-1133">Transmembrane helix</keyword>
<keyword evidence="4" id="KW-1185">Reference proteome</keyword>
<proteinExistence type="predicted"/>
<feature type="chain" id="PRO_5013098827" evidence="2">
    <location>
        <begin position="23"/>
        <end position="487"/>
    </location>
</feature>
<gene>
    <name evidence="3" type="ORF">Fcan01_22834</name>
</gene>
<name>A0A226DBY4_FOLCA</name>
<organism evidence="3 4">
    <name type="scientific">Folsomia candida</name>
    <name type="common">Springtail</name>
    <dbReference type="NCBI Taxonomy" id="158441"/>
    <lineage>
        <taxon>Eukaryota</taxon>
        <taxon>Metazoa</taxon>
        <taxon>Ecdysozoa</taxon>
        <taxon>Arthropoda</taxon>
        <taxon>Hexapoda</taxon>
        <taxon>Collembola</taxon>
        <taxon>Entomobryomorpha</taxon>
        <taxon>Isotomoidea</taxon>
        <taxon>Isotomidae</taxon>
        <taxon>Proisotominae</taxon>
        <taxon>Folsomia</taxon>
    </lineage>
</organism>
<keyword evidence="1" id="KW-0812">Transmembrane</keyword>
<feature type="transmembrane region" description="Helical" evidence="1">
    <location>
        <begin position="407"/>
        <end position="427"/>
    </location>
</feature>
<protein>
    <submittedName>
        <fullName evidence="3">Uncharacterized protein</fullName>
    </submittedName>
</protein>
<keyword evidence="2" id="KW-0732">Signal</keyword>
<evidence type="ECO:0000256" key="1">
    <source>
        <dbReference type="SAM" id="Phobius"/>
    </source>
</evidence>
<comment type="caution">
    <text evidence="3">The sequence shown here is derived from an EMBL/GenBank/DDBJ whole genome shotgun (WGS) entry which is preliminary data.</text>
</comment>
<feature type="signal peptide" evidence="2">
    <location>
        <begin position="1"/>
        <end position="22"/>
    </location>
</feature>
<evidence type="ECO:0000313" key="3">
    <source>
        <dbReference type="EMBL" id="OXA42237.1"/>
    </source>
</evidence>
<evidence type="ECO:0000313" key="4">
    <source>
        <dbReference type="Proteomes" id="UP000198287"/>
    </source>
</evidence>
<keyword evidence="1" id="KW-0472">Membrane</keyword>
<dbReference type="EMBL" id="LNIX01000026">
    <property type="protein sequence ID" value="OXA42237.1"/>
    <property type="molecule type" value="Genomic_DNA"/>
</dbReference>
<dbReference type="Proteomes" id="UP000198287">
    <property type="component" value="Unassembled WGS sequence"/>
</dbReference>
<sequence>MKNLQNFLSLFAILISPLDSHGFLNKPIFDLRTLQFISDFHDLDQTPAAIFSSIISTNPYAPRFLDNLRNWDTTNSRYNLLRIKNSSPNLKISRFRPRLGHTDLITFLLTPTIRHDGSVQKHEVYTRSVILDKIFHSIIFANENPTYIFIHLDYQIVRMISHFPSDTTITSHIIIFGSGYPVLAMCHPCKSRLAVIHRISKLSDISTFWKQLNTQDLRNAIVSETDKITGLDVPLPITENCIANFGGVKYPGEMCAEAVILEKFNFSKEVYKSDVAGDGTFSRHVIIASTPVYKTLADKRFNEFRIISRSLVKMVWYNYAINYIPFIFVVLVPKREMSFETLVMPFDTWTWRLNAAILIGVVIATTGFNSAPGDHYLTIHTTLWNQLFRSISMILGQTDSGKMSRAASVLTFTGVWYLAVFLMGNFYQGALYSCMTSIGIPSVPKELSDLLDQTDFDVVTMSHVNANLYGLEAIESTLSAAMIPDLL</sequence>
<dbReference type="Gene3D" id="1.10.287.70">
    <property type="match status" value="1"/>
</dbReference>